<evidence type="ECO:0000313" key="3">
    <source>
        <dbReference type="Proteomes" id="UP000594263"/>
    </source>
</evidence>
<dbReference type="Proteomes" id="UP000594263">
    <property type="component" value="Unplaced"/>
</dbReference>
<keyword evidence="3" id="KW-1185">Reference proteome</keyword>
<keyword evidence="1" id="KW-0812">Transmembrane</keyword>
<feature type="transmembrane region" description="Helical" evidence="1">
    <location>
        <begin position="37"/>
        <end position="59"/>
    </location>
</feature>
<evidence type="ECO:0000256" key="1">
    <source>
        <dbReference type="SAM" id="Phobius"/>
    </source>
</evidence>
<keyword evidence="1" id="KW-1133">Transmembrane helix</keyword>
<dbReference type="EnsemblPlants" id="Kaladp0068s0312.1.v1.1">
    <property type="protein sequence ID" value="Kaladp0068s0312.1.v1.1.CDS.1"/>
    <property type="gene ID" value="Kaladp0068s0312.v1.1"/>
</dbReference>
<keyword evidence="1" id="KW-0472">Membrane</keyword>
<protein>
    <submittedName>
        <fullName evidence="2">Uncharacterized protein</fullName>
    </submittedName>
</protein>
<proteinExistence type="predicted"/>
<evidence type="ECO:0000313" key="2">
    <source>
        <dbReference type="EnsemblPlants" id="Kaladp0068s0312.1.v1.1.CDS.1"/>
    </source>
</evidence>
<accession>A0A7N0UHY0</accession>
<name>A0A7N0UHY0_KALFE</name>
<dbReference type="PANTHER" id="PTHR34125">
    <property type="entry name" value="OS01G0762900 PROTEIN"/>
    <property type="match status" value="1"/>
</dbReference>
<dbReference type="OMA" id="VIMAPHF"/>
<sequence>MEILPKLLQYKYPFAVAAAVTTVTVSIVLVAPRMLTVLAYFWPLLASTAVLVAVMVAFGGGMSQPEIEMQGTKVGEGLMMDYVGSSVVDGGGRSQHVVEFQRWE</sequence>
<organism evidence="2 3">
    <name type="scientific">Kalanchoe fedtschenkoi</name>
    <name type="common">Lavender scallops</name>
    <name type="synonym">South American air plant</name>
    <dbReference type="NCBI Taxonomy" id="63787"/>
    <lineage>
        <taxon>Eukaryota</taxon>
        <taxon>Viridiplantae</taxon>
        <taxon>Streptophyta</taxon>
        <taxon>Embryophyta</taxon>
        <taxon>Tracheophyta</taxon>
        <taxon>Spermatophyta</taxon>
        <taxon>Magnoliopsida</taxon>
        <taxon>eudicotyledons</taxon>
        <taxon>Gunneridae</taxon>
        <taxon>Pentapetalae</taxon>
        <taxon>Saxifragales</taxon>
        <taxon>Crassulaceae</taxon>
        <taxon>Kalanchoe</taxon>
    </lineage>
</organism>
<feature type="transmembrane region" description="Helical" evidence="1">
    <location>
        <begin position="12"/>
        <end position="31"/>
    </location>
</feature>
<dbReference type="AlphaFoldDB" id="A0A7N0UHY0"/>
<dbReference type="PANTHER" id="PTHR34125:SF7">
    <property type="entry name" value="TRANSMEMBRANE PROTEIN"/>
    <property type="match status" value="1"/>
</dbReference>
<dbReference type="Gramene" id="Kaladp0068s0312.1.v1.1">
    <property type="protein sequence ID" value="Kaladp0068s0312.1.v1.1.CDS.1"/>
    <property type="gene ID" value="Kaladp0068s0312.v1.1"/>
</dbReference>
<reference evidence="2" key="1">
    <citation type="submission" date="2021-01" db="UniProtKB">
        <authorList>
            <consortium name="EnsemblPlants"/>
        </authorList>
    </citation>
    <scope>IDENTIFICATION</scope>
</reference>